<dbReference type="AlphaFoldDB" id="A0A0L8IHV3"/>
<protein>
    <submittedName>
        <fullName evidence="1">Uncharacterized protein</fullName>
    </submittedName>
</protein>
<reference evidence="1" key="1">
    <citation type="submission" date="2015-07" db="EMBL/GenBank/DDBJ databases">
        <title>MeaNS - Measles Nucleotide Surveillance Program.</title>
        <authorList>
            <person name="Tran T."/>
            <person name="Druce J."/>
        </authorList>
    </citation>
    <scope>NUCLEOTIDE SEQUENCE</scope>
    <source>
        <strain evidence="1">UCB-OBI-ISO-001</strain>
        <tissue evidence="1">Gonad</tissue>
    </source>
</reference>
<dbReference type="EMBL" id="KQ415672">
    <property type="protein sequence ID" value="KOG01033.1"/>
    <property type="molecule type" value="Genomic_DNA"/>
</dbReference>
<proteinExistence type="predicted"/>
<name>A0A0L8IHV3_OCTBM</name>
<gene>
    <name evidence="1" type="ORF">OCBIM_22014057mg</name>
</gene>
<evidence type="ECO:0000313" key="1">
    <source>
        <dbReference type="EMBL" id="KOG01033.1"/>
    </source>
</evidence>
<organism evidence="1">
    <name type="scientific">Octopus bimaculoides</name>
    <name type="common">California two-spotted octopus</name>
    <dbReference type="NCBI Taxonomy" id="37653"/>
    <lineage>
        <taxon>Eukaryota</taxon>
        <taxon>Metazoa</taxon>
        <taxon>Spiralia</taxon>
        <taxon>Lophotrochozoa</taxon>
        <taxon>Mollusca</taxon>
        <taxon>Cephalopoda</taxon>
        <taxon>Coleoidea</taxon>
        <taxon>Octopodiformes</taxon>
        <taxon>Octopoda</taxon>
        <taxon>Incirrata</taxon>
        <taxon>Octopodidae</taxon>
        <taxon>Octopus</taxon>
    </lineage>
</organism>
<sequence>MCLVYPYQTGSHDGYNGLRIVYPSVILMTCTALSLNNNNNCYKRWATINILYNTTDLLVSCLTLTSRVCPFVADYMCISDHKQK</sequence>
<accession>A0A0L8IHV3</accession>